<sequence>MLRRNVAVASQRKQPWRQISHHAKLARSTRCTTRAASGLNKIMSNKAVITCALNGVLTDPKQHHVPVTPEEMAREAKAAFNAGASVMHIHLRQQAPGKGHLPSWEVSVSRDIQQAIREACPGVIINHTTGTSGPNYQGALDCVRETKPEMAACNAGSLNYLKVKADNSWAWPPMMFDNSVEKVQDYLDVMKQADTIPEFECFDVGIVRCVGMYRQTGMYSGPLEYNFVMGVASGMPADPELLPILLKLKAPEAHWQVTAIGRAEIWPLHQRCADLGGHLRTGLEDTFYLANGAKVTSNGQLIEAIAACARRAGREIASPAEARKIFGIRH</sequence>
<organism evidence="5 6">
    <name type="scientific">Bradyrhizobium lablabi</name>
    <dbReference type="NCBI Taxonomy" id="722472"/>
    <lineage>
        <taxon>Bacteria</taxon>
        <taxon>Pseudomonadati</taxon>
        <taxon>Pseudomonadota</taxon>
        <taxon>Alphaproteobacteria</taxon>
        <taxon>Hyphomicrobiales</taxon>
        <taxon>Nitrobacteraceae</taxon>
        <taxon>Bradyrhizobium</taxon>
    </lineage>
</organism>
<dbReference type="PANTHER" id="PTHR37418">
    <property type="entry name" value="3-KETO-5-AMINOHEXANOATE CLEAVAGE ENZYME-RELATED"/>
    <property type="match status" value="1"/>
</dbReference>
<reference evidence="5 6" key="1">
    <citation type="submission" date="2016-11" db="EMBL/GenBank/DDBJ databases">
        <authorList>
            <person name="Jaros S."/>
            <person name="Januszkiewicz K."/>
            <person name="Wedrychowicz H."/>
        </authorList>
    </citation>
    <scope>NUCLEOTIDE SEQUENCE [LARGE SCALE GENOMIC DNA]</scope>
    <source>
        <strain evidence="5 6">GAS499</strain>
    </source>
</reference>
<keyword evidence="4" id="KW-0862">Zinc</keyword>
<evidence type="ECO:0000256" key="1">
    <source>
        <dbReference type="ARBA" id="ARBA00001947"/>
    </source>
</evidence>
<evidence type="ECO:0000256" key="4">
    <source>
        <dbReference type="ARBA" id="ARBA00022833"/>
    </source>
</evidence>
<dbReference type="Pfam" id="PF05853">
    <property type="entry name" value="BKACE"/>
    <property type="match status" value="1"/>
</dbReference>
<dbReference type="PANTHER" id="PTHR37418:SF2">
    <property type="entry name" value="3-KETO-5-AMINOHEXANOATE CLEAVAGE ENZYME"/>
    <property type="match status" value="1"/>
</dbReference>
<dbReference type="GO" id="GO:0043720">
    <property type="term" value="F:3-keto-5-aminohexanoate cleavage activity"/>
    <property type="evidence" value="ECO:0007669"/>
    <property type="project" value="InterPro"/>
</dbReference>
<name>A0A1M6W4P2_9BRAD</name>
<comment type="cofactor">
    <cofactor evidence="1">
        <name>Zn(2+)</name>
        <dbReference type="ChEBI" id="CHEBI:29105"/>
    </cofactor>
</comment>
<proteinExistence type="predicted"/>
<gene>
    <name evidence="5" type="ORF">SAMN05444159_4448</name>
</gene>
<dbReference type="AlphaFoldDB" id="A0A1M6W4P2"/>
<dbReference type="InterPro" id="IPR013785">
    <property type="entry name" value="Aldolase_TIM"/>
</dbReference>
<evidence type="ECO:0000313" key="6">
    <source>
        <dbReference type="Proteomes" id="UP000189935"/>
    </source>
</evidence>
<accession>A0A1M6W4P2</accession>
<dbReference type="InterPro" id="IPR008567">
    <property type="entry name" value="BKACE"/>
</dbReference>
<evidence type="ECO:0000256" key="3">
    <source>
        <dbReference type="ARBA" id="ARBA00022723"/>
    </source>
</evidence>
<evidence type="ECO:0000313" key="5">
    <source>
        <dbReference type="EMBL" id="SHK88659.1"/>
    </source>
</evidence>
<dbReference type="Gene3D" id="3.20.20.70">
    <property type="entry name" value="Aldolase class I"/>
    <property type="match status" value="1"/>
</dbReference>
<dbReference type="EMBL" id="LT670844">
    <property type="protein sequence ID" value="SHK88659.1"/>
    <property type="molecule type" value="Genomic_DNA"/>
</dbReference>
<keyword evidence="3" id="KW-0479">Metal-binding</keyword>
<keyword evidence="2" id="KW-0808">Transferase</keyword>
<evidence type="ECO:0000256" key="2">
    <source>
        <dbReference type="ARBA" id="ARBA00022679"/>
    </source>
</evidence>
<dbReference type="GO" id="GO:0046872">
    <property type="term" value="F:metal ion binding"/>
    <property type="evidence" value="ECO:0007669"/>
    <property type="project" value="UniProtKB-KW"/>
</dbReference>
<protein>
    <submittedName>
        <fullName evidence="5">Uncharacterized conserved protein, DUF849 family</fullName>
    </submittedName>
</protein>
<dbReference type="Proteomes" id="UP000189935">
    <property type="component" value="Chromosome I"/>
</dbReference>